<comment type="caution">
    <text evidence="2">The sequence shown here is derived from an EMBL/GenBank/DDBJ whole genome shotgun (WGS) entry which is preliminary data.</text>
</comment>
<dbReference type="SUPFAM" id="SSF56281">
    <property type="entry name" value="Metallo-hydrolase/oxidoreductase"/>
    <property type="match status" value="1"/>
</dbReference>
<dbReference type="PANTHER" id="PTHR30619">
    <property type="entry name" value="DNA INTERNALIZATION/COMPETENCE PROTEIN COMEC/REC2"/>
    <property type="match status" value="1"/>
</dbReference>
<reference evidence="2 3" key="1">
    <citation type="submission" date="2023-06" db="EMBL/GenBank/DDBJ databases">
        <title>Aquibacillus rhizosphaerae LR5S19.</title>
        <authorList>
            <person name="Sun J.-Q."/>
        </authorList>
    </citation>
    <scope>NUCLEOTIDE SEQUENCE [LARGE SCALE GENOMIC DNA]</scope>
    <source>
        <strain evidence="2 3">LR5S19</strain>
    </source>
</reference>
<dbReference type="InterPro" id="IPR052159">
    <property type="entry name" value="Competence_DNA_uptake"/>
</dbReference>
<name>A0ABT7L8C1_9BACI</name>
<evidence type="ECO:0008006" key="4">
    <source>
        <dbReference type="Google" id="ProtNLM"/>
    </source>
</evidence>
<keyword evidence="1" id="KW-1133">Transmembrane helix</keyword>
<dbReference type="InterPro" id="IPR036866">
    <property type="entry name" value="RibonucZ/Hydroxyglut_hydro"/>
</dbReference>
<dbReference type="Proteomes" id="UP001235343">
    <property type="component" value="Unassembled WGS sequence"/>
</dbReference>
<gene>
    <name evidence="2" type="ORF">QQS35_10245</name>
</gene>
<evidence type="ECO:0000313" key="2">
    <source>
        <dbReference type="EMBL" id="MDL4840831.1"/>
    </source>
</evidence>
<dbReference type="EMBL" id="JASTZU010000034">
    <property type="protein sequence ID" value="MDL4840831.1"/>
    <property type="molecule type" value="Genomic_DNA"/>
</dbReference>
<accession>A0ABT7L8C1</accession>
<protein>
    <recommendedName>
        <fullName evidence="4">Hydrolase</fullName>
    </recommendedName>
</protein>
<keyword evidence="1" id="KW-0812">Transmembrane</keyword>
<evidence type="ECO:0000256" key="1">
    <source>
        <dbReference type="SAM" id="Phobius"/>
    </source>
</evidence>
<dbReference type="RefSeq" id="WP_285931975.1">
    <property type="nucleotide sequence ID" value="NZ_JASTZU010000034.1"/>
</dbReference>
<keyword evidence="1" id="KW-0472">Membrane</keyword>
<organism evidence="2 3">
    <name type="scientific">Aquibacillus rhizosphaerae</name>
    <dbReference type="NCBI Taxonomy" id="3051431"/>
    <lineage>
        <taxon>Bacteria</taxon>
        <taxon>Bacillati</taxon>
        <taxon>Bacillota</taxon>
        <taxon>Bacilli</taxon>
        <taxon>Bacillales</taxon>
        <taxon>Bacillaceae</taxon>
        <taxon>Aquibacillus</taxon>
    </lineage>
</organism>
<proteinExistence type="predicted"/>
<dbReference type="Gene3D" id="3.60.15.10">
    <property type="entry name" value="Ribonuclease Z/Hydroxyacylglutathione hydrolase-like"/>
    <property type="match status" value="1"/>
</dbReference>
<keyword evidence="3" id="KW-1185">Reference proteome</keyword>
<feature type="transmembrane region" description="Helical" evidence="1">
    <location>
        <begin position="6"/>
        <end position="23"/>
    </location>
</feature>
<evidence type="ECO:0000313" key="3">
    <source>
        <dbReference type="Proteomes" id="UP001235343"/>
    </source>
</evidence>
<dbReference type="PANTHER" id="PTHR30619:SF1">
    <property type="entry name" value="RECOMBINATION PROTEIN 2"/>
    <property type="match status" value="1"/>
</dbReference>
<sequence>MEKTQTFFICMISALMTVMLISMETKPTKAESIKVLEDDELYVAFLNLPDGEATLIRTNNEKSYLINTGSERSEEELLFQLKELDIKQIDGLILTKQTKDYCGNAERLIDRYNIENTFHTGELSNLCNQQVSSKTKLIKWSSNTQEELSDQLIFKVLVADANGEMSLGITYGNNSIMYLSNSDVDSEQTILKHAFKPKILKVGDYGKGNSPSFAFLKEIDPHISIVFNSEGSVPNEGLIERLNESWVDVYRLKQVGTTIIKMDLKDYDILS</sequence>